<reference evidence="1" key="1">
    <citation type="journal article" date="2022" name="Int. J. Mol. Sci.">
        <title>Draft Genome of Tanacetum Coccineum: Genomic Comparison of Closely Related Tanacetum-Family Plants.</title>
        <authorList>
            <person name="Yamashiro T."/>
            <person name="Shiraishi A."/>
            <person name="Nakayama K."/>
            <person name="Satake H."/>
        </authorList>
    </citation>
    <scope>NUCLEOTIDE SEQUENCE</scope>
</reference>
<name>A0ABQ5B4G5_9ASTR</name>
<keyword evidence="2" id="KW-1185">Reference proteome</keyword>
<accession>A0ABQ5B4G5</accession>
<protein>
    <submittedName>
        <fullName evidence="1">Uncharacterized protein</fullName>
    </submittedName>
</protein>
<sequence length="165" mass="19688">MKSGKVVIIDNSTVEDDLTPRQRYLKLPQELISVFDKYISKNSPGRVASIFRNVEPERLKMKWRTCENELDNGVFLMSHMDNYFGEAENKWDYGFCKESKEQTKQLKFLRSKYAARILLSENNSYKDEFQKEVDKVRSIHKNRRRELIEEAVMRRPAKVDEYFGY</sequence>
<comment type="caution">
    <text evidence="1">The sequence shown here is derived from an EMBL/GenBank/DDBJ whole genome shotgun (WGS) entry which is preliminary data.</text>
</comment>
<evidence type="ECO:0000313" key="2">
    <source>
        <dbReference type="Proteomes" id="UP001151760"/>
    </source>
</evidence>
<evidence type="ECO:0000313" key="1">
    <source>
        <dbReference type="EMBL" id="GJT09521.1"/>
    </source>
</evidence>
<dbReference type="EMBL" id="BQNB010012913">
    <property type="protein sequence ID" value="GJT09521.1"/>
    <property type="molecule type" value="Genomic_DNA"/>
</dbReference>
<reference evidence="1" key="2">
    <citation type="submission" date="2022-01" db="EMBL/GenBank/DDBJ databases">
        <authorList>
            <person name="Yamashiro T."/>
            <person name="Shiraishi A."/>
            <person name="Satake H."/>
            <person name="Nakayama K."/>
        </authorList>
    </citation>
    <scope>NUCLEOTIDE SEQUENCE</scope>
</reference>
<proteinExistence type="predicted"/>
<gene>
    <name evidence="1" type="ORF">Tco_0856563</name>
</gene>
<organism evidence="1 2">
    <name type="scientific">Tanacetum coccineum</name>
    <dbReference type="NCBI Taxonomy" id="301880"/>
    <lineage>
        <taxon>Eukaryota</taxon>
        <taxon>Viridiplantae</taxon>
        <taxon>Streptophyta</taxon>
        <taxon>Embryophyta</taxon>
        <taxon>Tracheophyta</taxon>
        <taxon>Spermatophyta</taxon>
        <taxon>Magnoliopsida</taxon>
        <taxon>eudicotyledons</taxon>
        <taxon>Gunneridae</taxon>
        <taxon>Pentapetalae</taxon>
        <taxon>asterids</taxon>
        <taxon>campanulids</taxon>
        <taxon>Asterales</taxon>
        <taxon>Asteraceae</taxon>
        <taxon>Asteroideae</taxon>
        <taxon>Anthemideae</taxon>
        <taxon>Anthemidinae</taxon>
        <taxon>Tanacetum</taxon>
    </lineage>
</organism>
<dbReference type="Proteomes" id="UP001151760">
    <property type="component" value="Unassembled WGS sequence"/>
</dbReference>